<organism evidence="5 6">
    <name type="scientific">Schleiferilactobacillus harbinensis</name>
    <dbReference type="NCBI Taxonomy" id="304207"/>
    <lineage>
        <taxon>Bacteria</taxon>
        <taxon>Bacillati</taxon>
        <taxon>Bacillota</taxon>
        <taxon>Bacilli</taxon>
        <taxon>Lactobacillales</taxon>
        <taxon>Lactobacillaceae</taxon>
        <taxon>Schleiferilactobacillus</taxon>
    </lineage>
</organism>
<dbReference type="PROSITE" id="PS00211">
    <property type="entry name" value="ABC_TRANSPORTER_1"/>
    <property type="match status" value="1"/>
</dbReference>
<dbReference type="SMART" id="SM00382">
    <property type="entry name" value="AAA"/>
    <property type="match status" value="1"/>
</dbReference>
<keyword evidence="2" id="KW-0547">Nucleotide-binding</keyword>
<dbReference type="InterPro" id="IPR027417">
    <property type="entry name" value="P-loop_NTPase"/>
</dbReference>
<evidence type="ECO:0000256" key="1">
    <source>
        <dbReference type="ARBA" id="ARBA00022448"/>
    </source>
</evidence>
<dbReference type="Pfam" id="PF00005">
    <property type="entry name" value="ABC_tran"/>
    <property type="match status" value="1"/>
</dbReference>
<dbReference type="CDD" id="cd03230">
    <property type="entry name" value="ABC_DR_subfamily_A"/>
    <property type="match status" value="1"/>
</dbReference>
<keyword evidence="3 5" id="KW-0067">ATP-binding</keyword>
<dbReference type="Gene3D" id="3.40.50.300">
    <property type="entry name" value="P-loop containing nucleotide triphosphate hydrolases"/>
    <property type="match status" value="1"/>
</dbReference>
<feature type="domain" description="ABC transporter" evidence="4">
    <location>
        <begin position="4"/>
        <end position="228"/>
    </location>
</feature>
<dbReference type="EMBL" id="JAQSGK010000014">
    <property type="protein sequence ID" value="MEE6715468.1"/>
    <property type="molecule type" value="Genomic_DNA"/>
</dbReference>
<keyword evidence="1" id="KW-0813">Transport</keyword>
<dbReference type="PANTHER" id="PTHR42939:SF1">
    <property type="entry name" value="ABC TRANSPORTER ATP-BINDING PROTEIN ALBC-RELATED"/>
    <property type="match status" value="1"/>
</dbReference>
<name>A0ABU7SYU5_9LACO</name>
<evidence type="ECO:0000313" key="6">
    <source>
        <dbReference type="Proteomes" id="UP001330016"/>
    </source>
</evidence>
<gene>
    <name evidence="5" type="ORF">PS435_06310</name>
</gene>
<dbReference type="InterPro" id="IPR051782">
    <property type="entry name" value="ABC_Transporter_VariousFunc"/>
</dbReference>
<dbReference type="InterPro" id="IPR003593">
    <property type="entry name" value="AAA+_ATPase"/>
</dbReference>
<evidence type="ECO:0000256" key="3">
    <source>
        <dbReference type="ARBA" id="ARBA00022840"/>
    </source>
</evidence>
<dbReference type="SUPFAM" id="SSF52540">
    <property type="entry name" value="P-loop containing nucleoside triphosphate hydrolases"/>
    <property type="match status" value="1"/>
</dbReference>
<sequence length="230" mass="25751">MDILSVSSLTFSWRKQVVFQNSSFTINQPGLYGLVAPNGAGKTTLLNLISNLLQPQTGEILLYGQSNTTTHVFQNVAFLQDNSVLYPYLSGRDHLNFVADTHSIPRAKIASVIDNLEMSDYLDKHVSKYSLGMKQRLLLAMSLVVKRPLLLLDEPLNGLDPTSLMIVRETLESIKAEGQTALISSHNLDELMRVTQDVFFIVNQDVQFEHLTNGQTAEDRYATLFGVHRL</sequence>
<dbReference type="RefSeq" id="WP_146994554.1">
    <property type="nucleotide sequence ID" value="NZ_BJTX01000029.1"/>
</dbReference>
<dbReference type="PANTHER" id="PTHR42939">
    <property type="entry name" value="ABC TRANSPORTER ATP-BINDING PROTEIN ALBC-RELATED"/>
    <property type="match status" value="1"/>
</dbReference>
<dbReference type="Proteomes" id="UP001330016">
    <property type="component" value="Unassembled WGS sequence"/>
</dbReference>
<accession>A0ABU7SYU5</accession>
<dbReference type="InterPro" id="IPR003439">
    <property type="entry name" value="ABC_transporter-like_ATP-bd"/>
</dbReference>
<evidence type="ECO:0000256" key="2">
    <source>
        <dbReference type="ARBA" id="ARBA00022741"/>
    </source>
</evidence>
<proteinExistence type="predicted"/>
<protein>
    <submittedName>
        <fullName evidence="5">ABC transporter ATP-binding protein</fullName>
    </submittedName>
</protein>
<keyword evidence="6" id="KW-1185">Reference proteome</keyword>
<evidence type="ECO:0000313" key="5">
    <source>
        <dbReference type="EMBL" id="MEE6715468.1"/>
    </source>
</evidence>
<dbReference type="PROSITE" id="PS50893">
    <property type="entry name" value="ABC_TRANSPORTER_2"/>
    <property type="match status" value="1"/>
</dbReference>
<dbReference type="GO" id="GO:0005524">
    <property type="term" value="F:ATP binding"/>
    <property type="evidence" value="ECO:0007669"/>
    <property type="project" value="UniProtKB-KW"/>
</dbReference>
<reference evidence="5 6" key="1">
    <citation type="submission" date="2023-02" db="EMBL/GenBank/DDBJ databases">
        <title>The predominant lactic acid bacteria and yeasts involved in the spontaneous fermentation of millet during the production of the traditional porridge Hausa koko in Ghana.</title>
        <authorList>
            <person name="Atter A."/>
            <person name="Diaz M."/>
        </authorList>
    </citation>
    <scope>NUCLEOTIDE SEQUENCE [LARGE SCALE GENOMIC DNA]</scope>
    <source>
        <strain evidence="5 6">FI11640</strain>
    </source>
</reference>
<evidence type="ECO:0000259" key="4">
    <source>
        <dbReference type="PROSITE" id="PS50893"/>
    </source>
</evidence>
<dbReference type="InterPro" id="IPR017871">
    <property type="entry name" value="ABC_transporter-like_CS"/>
</dbReference>
<comment type="caution">
    <text evidence="5">The sequence shown here is derived from an EMBL/GenBank/DDBJ whole genome shotgun (WGS) entry which is preliminary data.</text>
</comment>